<sequence>MFGLHVGDEFADLQVDEDVRAVVFAKRVGVGAALPVAFASCWRRTSRRLSWKG</sequence>
<name>G9ZG24_9GAMM</name>
<evidence type="ECO:0000313" key="1">
    <source>
        <dbReference type="EMBL" id="EHM53490.1"/>
    </source>
</evidence>
<proteinExistence type="predicted"/>
<evidence type="ECO:0000313" key="2">
    <source>
        <dbReference type="Proteomes" id="UP000004750"/>
    </source>
</evidence>
<reference evidence="1 2" key="1">
    <citation type="submission" date="2011-08" db="EMBL/GenBank/DDBJ databases">
        <authorList>
            <person name="Weinstock G."/>
            <person name="Sodergren E."/>
            <person name="Clifton S."/>
            <person name="Fulton L."/>
            <person name="Fulton B."/>
            <person name="Courtney L."/>
            <person name="Fronick C."/>
            <person name="Harrison M."/>
            <person name="Strong C."/>
            <person name="Farmer C."/>
            <person name="Delahaunty K."/>
            <person name="Markovic C."/>
            <person name="Hall O."/>
            <person name="Minx P."/>
            <person name="Tomlinson C."/>
            <person name="Mitreva M."/>
            <person name="Hou S."/>
            <person name="Chen J."/>
            <person name="Wollam A."/>
            <person name="Pepin K.H."/>
            <person name="Johnson M."/>
            <person name="Bhonagiri V."/>
            <person name="Zhang X."/>
            <person name="Suruliraj S."/>
            <person name="Warren W."/>
            <person name="Chinwalla A."/>
            <person name="Mardis E.R."/>
            <person name="Wilson R.K."/>
        </authorList>
    </citation>
    <scope>NUCLEOTIDE SEQUENCE [LARGE SCALE GENOMIC DNA]</scope>
    <source>
        <strain evidence="1 2">F0432</strain>
    </source>
</reference>
<dbReference type="HOGENOM" id="CLU_3059771_0_0_6"/>
<comment type="caution">
    <text evidence="1">The sequence shown here is derived from an EMBL/GenBank/DDBJ whole genome shotgun (WGS) entry which is preliminary data.</text>
</comment>
<dbReference type="Proteomes" id="UP000004750">
    <property type="component" value="Unassembled WGS sequence"/>
</dbReference>
<organism evidence="1 2">
    <name type="scientific">Cardiobacterium valvarum F0432</name>
    <dbReference type="NCBI Taxonomy" id="797473"/>
    <lineage>
        <taxon>Bacteria</taxon>
        <taxon>Pseudomonadati</taxon>
        <taxon>Pseudomonadota</taxon>
        <taxon>Gammaproteobacteria</taxon>
        <taxon>Cardiobacteriales</taxon>
        <taxon>Cardiobacteriaceae</taxon>
        <taxon>Cardiobacterium</taxon>
    </lineage>
</organism>
<protein>
    <submittedName>
        <fullName evidence="1">Uncharacterized protein</fullName>
    </submittedName>
</protein>
<dbReference type="AlphaFoldDB" id="G9ZG24"/>
<accession>G9ZG24</accession>
<dbReference type="EMBL" id="AGCM01000098">
    <property type="protein sequence ID" value="EHM53490.1"/>
    <property type="molecule type" value="Genomic_DNA"/>
</dbReference>
<gene>
    <name evidence="1" type="ORF">HMPREF9080_01725</name>
</gene>